<keyword evidence="4" id="KW-1185">Reference proteome</keyword>
<dbReference type="InterPro" id="IPR046347">
    <property type="entry name" value="bZIP_sf"/>
</dbReference>
<dbReference type="PROSITE" id="PS50217">
    <property type="entry name" value="BZIP"/>
    <property type="match status" value="1"/>
</dbReference>
<name>A0AAD9UK14_RIDPI</name>
<evidence type="ECO:0000313" key="3">
    <source>
        <dbReference type="EMBL" id="KAK2192221.1"/>
    </source>
</evidence>
<dbReference type="PANTHER" id="PTHR23334:SF20">
    <property type="entry name" value="BASIC LEUCINE ZIPPER 24"/>
    <property type="match status" value="1"/>
</dbReference>
<dbReference type="SUPFAM" id="SSF57959">
    <property type="entry name" value="Leucine zipper domain"/>
    <property type="match status" value="1"/>
</dbReference>
<feature type="domain" description="BZIP" evidence="2">
    <location>
        <begin position="269"/>
        <end position="332"/>
    </location>
</feature>
<dbReference type="InterPro" id="IPR004827">
    <property type="entry name" value="bZIP"/>
</dbReference>
<gene>
    <name evidence="3" type="ORF">NP493_36g01010</name>
</gene>
<evidence type="ECO:0000313" key="4">
    <source>
        <dbReference type="Proteomes" id="UP001209878"/>
    </source>
</evidence>
<reference evidence="3" key="1">
    <citation type="journal article" date="2023" name="Mol. Biol. Evol.">
        <title>Third-Generation Sequencing Reveals the Adaptive Role of the Epigenome in Three Deep-Sea Polychaetes.</title>
        <authorList>
            <person name="Perez M."/>
            <person name="Aroh O."/>
            <person name="Sun Y."/>
            <person name="Lan Y."/>
            <person name="Juniper S.K."/>
            <person name="Young C.R."/>
            <person name="Angers B."/>
            <person name="Qian P.Y."/>
        </authorList>
    </citation>
    <scope>NUCLEOTIDE SEQUENCE</scope>
    <source>
        <strain evidence="3">R07B-5</strain>
    </source>
</reference>
<dbReference type="PANTHER" id="PTHR23334">
    <property type="entry name" value="CCAAT/ENHANCER BINDING PROTEIN"/>
    <property type="match status" value="1"/>
</dbReference>
<sequence>MEIAEFDSLHMYEFIDRSSSKYNEKAPRNALNIDDIVLDDISDLDPSVELSVNVQNLLDSAAPVRSTAERNASFFAGMLPRGDSQVSGAATRLGFTGAVQQHNGCLQATGVGRMHLLESLPNDIPADLTECNPDCELLQPPSQLSLDQYDVTLLNLSHSNLSAGAATHGSGVPVSRCPSQLTRGSRNLPCSLALVPDYVPPAHVSIPDMWDTLSDSSNPSISAATTPNSPVSDTCFSEAGTPTSGGPGSKFKMTRKGSSSKKRQLEKDSEEYRQRRERNNVAVRKSRDKTKMRHIQTESRVQDLTNENDHLKKRVDLLTKELTVLKGLFANVDIAIPPSLEQLLQDQ</sequence>
<dbReference type="SMART" id="SM00338">
    <property type="entry name" value="BRLZ"/>
    <property type="match status" value="1"/>
</dbReference>
<dbReference type="CDD" id="cd14693">
    <property type="entry name" value="bZIP_CEBP"/>
    <property type="match status" value="1"/>
</dbReference>
<feature type="compositionally biased region" description="Basic residues" evidence="1">
    <location>
        <begin position="252"/>
        <end position="262"/>
    </location>
</feature>
<dbReference type="GO" id="GO:0000981">
    <property type="term" value="F:DNA-binding transcription factor activity, RNA polymerase II-specific"/>
    <property type="evidence" value="ECO:0007669"/>
    <property type="project" value="TreeGrafter"/>
</dbReference>
<dbReference type="InterPro" id="IPR031106">
    <property type="entry name" value="C/EBP"/>
</dbReference>
<organism evidence="3 4">
    <name type="scientific">Ridgeia piscesae</name>
    <name type="common">Tubeworm</name>
    <dbReference type="NCBI Taxonomy" id="27915"/>
    <lineage>
        <taxon>Eukaryota</taxon>
        <taxon>Metazoa</taxon>
        <taxon>Spiralia</taxon>
        <taxon>Lophotrochozoa</taxon>
        <taxon>Annelida</taxon>
        <taxon>Polychaeta</taxon>
        <taxon>Sedentaria</taxon>
        <taxon>Canalipalpata</taxon>
        <taxon>Sabellida</taxon>
        <taxon>Siboglinidae</taxon>
        <taxon>Ridgeia</taxon>
    </lineage>
</organism>
<feature type="compositionally biased region" description="Basic and acidic residues" evidence="1">
    <location>
        <begin position="263"/>
        <end position="279"/>
    </location>
</feature>
<comment type="caution">
    <text evidence="3">The sequence shown here is derived from an EMBL/GenBank/DDBJ whole genome shotgun (WGS) entry which is preliminary data.</text>
</comment>
<dbReference type="AlphaFoldDB" id="A0AAD9UK14"/>
<protein>
    <recommendedName>
        <fullName evidence="2">BZIP domain-containing protein</fullName>
    </recommendedName>
</protein>
<dbReference type="EMBL" id="JAODUO010000036">
    <property type="protein sequence ID" value="KAK2192221.1"/>
    <property type="molecule type" value="Genomic_DNA"/>
</dbReference>
<proteinExistence type="predicted"/>
<dbReference type="Gene3D" id="1.20.5.170">
    <property type="match status" value="1"/>
</dbReference>
<evidence type="ECO:0000256" key="1">
    <source>
        <dbReference type="SAM" id="MobiDB-lite"/>
    </source>
</evidence>
<accession>A0AAD9UK14</accession>
<feature type="region of interest" description="Disordered" evidence="1">
    <location>
        <begin position="217"/>
        <end position="291"/>
    </location>
</feature>
<evidence type="ECO:0000259" key="2">
    <source>
        <dbReference type="PROSITE" id="PS50217"/>
    </source>
</evidence>
<dbReference type="GO" id="GO:0006351">
    <property type="term" value="P:DNA-templated transcription"/>
    <property type="evidence" value="ECO:0007669"/>
    <property type="project" value="InterPro"/>
</dbReference>
<feature type="compositionally biased region" description="Polar residues" evidence="1">
    <location>
        <begin position="217"/>
        <end position="242"/>
    </location>
</feature>
<dbReference type="GO" id="GO:0000978">
    <property type="term" value="F:RNA polymerase II cis-regulatory region sequence-specific DNA binding"/>
    <property type="evidence" value="ECO:0007669"/>
    <property type="project" value="TreeGrafter"/>
</dbReference>
<dbReference type="Proteomes" id="UP001209878">
    <property type="component" value="Unassembled WGS sequence"/>
</dbReference>
<dbReference type="Pfam" id="PF07716">
    <property type="entry name" value="bZIP_2"/>
    <property type="match status" value="1"/>
</dbReference>